<reference evidence="1" key="1">
    <citation type="journal article" date="2020" name="Stud. Mycol.">
        <title>101 Dothideomycetes genomes: a test case for predicting lifestyles and emergence of pathogens.</title>
        <authorList>
            <person name="Haridas S."/>
            <person name="Albert R."/>
            <person name="Binder M."/>
            <person name="Bloem J."/>
            <person name="Labutti K."/>
            <person name="Salamov A."/>
            <person name="Andreopoulos B."/>
            <person name="Baker S."/>
            <person name="Barry K."/>
            <person name="Bills G."/>
            <person name="Bluhm B."/>
            <person name="Cannon C."/>
            <person name="Castanera R."/>
            <person name="Culley D."/>
            <person name="Daum C."/>
            <person name="Ezra D."/>
            <person name="Gonzalez J."/>
            <person name="Henrissat B."/>
            <person name="Kuo A."/>
            <person name="Liang C."/>
            <person name="Lipzen A."/>
            <person name="Lutzoni F."/>
            <person name="Magnuson J."/>
            <person name="Mondo S."/>
            <person name="Nolan M."/>
            <person name="Ohm R."/>
            <person name="Pangilinan J."/>
            <person name="Park H.-J."/>
            <person name="Ramirez L."/>
            <person name="Alfaro M."/>
            <person name="Sun H."/>
            <person name="Tritt A."/>
            <person name="Yoshinaga Y."/>
            <person name="Zwiers L.-H."/>
            <person name="Turgeon B."/>
            <person name="Goodwin S."/>
            <person name="Spatafora J."/>
            <person name="Crous P."/>
            <person name="Grigoriev I."/>
        </authorList>
    </citation>
    <scope>NUCLEOTIDE SEQUENCE</scope>
    <source>
        <strain evidence="1">CBS 473.64</strain>
    </source>
</reference>
<dbReference type="OrthoDB" id="3029470at2759"/>
<dbReference type="EMBL" id="MU006806">
    <property type="protein sequence ID" value="KAF2635500.1"/>
    <property type="molecule type" value="Genomic_DNA"/>
</dbReference>
<accession>A0A6A6RJI4</accession>
<gene>
    <name evidence="1" type="ORF">P280DRAFT_411396</name>
</gene>
<organism evidence="1 2">
    <name type="scientific">Massarina eburnea CBS 473.64</name>
    <dbReference type="NCBI Taxonomy" id="1395130"/>
    <lineage>
        <taxon>Eukaryota</taxon>
        <taxon>Fungi</taxon>
        <taxon>Dikarya</taxon>
        <taxon>Ascomycota</taxon>
        <taxon>Pezizomycotina</taxon>
        <taxon>Dothideomycetes</taxon>
        <taxon>Pleosporomycetidae</taxon>
        <taxon>Pleosporales</taxon>
        <taxon>Massarineae</taxon>
        <taxon>Massarinaceae</taxon>
        <taxon>Massarina</taxon>
    </lineage>
</organism>
<name>A0A6A6RJI4_9PLEO</name>
<sequence>MNQPPWAQPDLNIDRCVELHTEILRLGWQGMGRDPQNFETKNWFDTYGTEADKMRKYLSKELVAYLERAGVSNDWSFHWYVYGLQHPDYIFFWDELFSWKGGYMDKKRYVVLYGANDISEHQVGLVFDQKTNTAIMCMDVDEAGAVTNGRLRWYPLDTVLEAWLDMIKKEKVKATKPHEMDLERFEPWVLVRYTDSGLNETINTFNSLVEAIESRIPGFDIHAKDISYGLVDQTTLDAANIMDGFGRQFLLRARRPRFLYIAPGLQTISSSTFSHNPFLAVFNNLPISDKPQGRTPEDIPPLLLFFSTQSYTVADPNRADRGPFYWPYQNMHIYPAGLYLPQHTFGLHRFDDECTLVLPFGIGGNGYARTSDGALFGENKNEELPRAKDVHTSLYQPGHRPFGEMHGVVLRVVLESWLGMVERGDWKIGKEGVQGGMKTWKDADRSKTWERYSIAPSW</sequence>
<proteinExistence type="predicted"/>
<dbReference type="Proteomes" id="UP000799753">
    <property type="component" value="Unassembled WGS sequence"/>
</dbReference>
<keyword evidence="2" id="KW-1185">Reference proteome</keyword>
<dbReference type="AlphaFoldDB" id="A0A6A6RJI4"/>
<evidence type="ECO:0000313" key="1">
    <source>
        <dbReference type="EMBL" id="KAF2635500.1"/>
    </source>
</evidence>
<evidence type="ECO:0000313" key="2">
    <source>
        <dbReference type="Proteomes" id="UP000799753"/>
    </source>
</evidence>
<protein>
    <submittedName>
        <fullName evidence="1">Uncharacterized protein</fullName>
    </submittedName>
</protein>